<reference evidence="2 3" key="1">
    <citation type="submission" date="2019-05" db="EMBL/GenBank/DDBJ databases">
        <title>Complete genome sequencing of Anaerostipes rhamnosivorans.</title>
        <authorList>
            <person name="Bui T.P.N."/>
            <person name="de Vos W.M."/>
        </authorList>
    </citation>
    <scope>NUCLEOTIDE SEQUENCE [LARGE SCALE GENOMIC DNA]</scope>
    <source>
        <strain evidence="2 3">1y2</strain>
    </source>
</reference>
<dbReference type="RefSeq" id="WP_137327461.1">
    <property type="nucleotide sequence ID" value="NZ_CP040058.1"/>
</dbReference>
<evidence type="ECO:0000313" key="2">
    <source>
        <dbReference type="EMBL" id="QCP33840.1"/>
    </source>
</evidence>
<evidence type="ECO:0000313" key="3">
    <source>
        <dbReference type="Proteomes" id="UP000298653"/>
    </source>
</evidence>
<dbReference type="EMBL" id="CP040058">
    <property type="protein sequence ID" value="QCP33840.1"/>
    <property type="molecule type" value="Genomic_DNA"/>
</dbReference>
<keyword evidence="1" id="KW-1133">Transmembrane helix</keyword>
<dbReference type="AlphaFoldDB" id="A0A4V1EFU9"/>
<protein>
    <submittedName>
        <fullName evidence="2">Uncharacterized protein</fullName>
    </submittedName>
</protein>
<organism evidence="2 3">
    <name type="scientific">Anaerostipes rhamnosivorans</name>
    <dbReference type="NCBI Taxonomy" id="1229621"/>
    <lineage>
        <taxon>Bacteria</taxon>
        <taxon>Bacillati</taxon>
        <taxon>Bacillota</taxon>
        <taxon>Clostridia</taxon>
        <taxon>Lachnospirales</taxon>
        <taxon>Lachnospiraceae</taxon>
        <taxon>Anaerostipes</taxon>
    </lineage>
</organism>
<sequence length="164" mass="19264">MRSKSKIIIIGIVFILAMILFIQLDVPYVKVKMNYGPGFTQAMKNESSHNGIKYEDTGEYWDYKEEILLKKEKADYGEYTVSVPFKAAQNRKENKLTIGYHKLNNWYKTTINIHLDIEHQDGQDYLIVKTHLTEGGRFQKDEAENHKRFLLQKKGQSYNLNLEQ</sequence>
<keyword evidence="1" id="KW-0472">Membrane</keyword>
<keyword evidence="3" id="KW-1185">Reference proteome</keyword>
<keyword evidence="1" id="KW-0812">Transmembrane</keyword>
<gene>
    <name evidence="2" type="ORF">AR1Y2_0386</name>
</gene>
<dbReference type="Proteomes" id="UP000298653">
    <property type="component" value="Chromosome"/>
</dbReference>
<dbReference type="KEGG" id="arf:AR1Y2_0386"/>
<feature type="transmembrane region" description="Helical" evidence="1">
    <location>
        <begin position="7"/>
        <end position="24"/>
    </location>
</feature>
<accession>A0A4V1EFU9</accession>
<name>A0A4V1EFU9_9FIRM</name>
<proteinExistence type="predicted"/>
<evidence type="ECO:0000256" key="1">
    <source>
        <dbReference type="SAM" id="Phobius"/>
    </source>
</evidence>